<protein>
    <recommendedName>
        <fullName evidence="2">TonB-dependent receptor plug domain-containing protein</fullName>
    </recommendedName>
</protein>
<keyword evidence="1" id="KW-0472">Membrane</keyword>
<keyword evidence="1" id="KW-0813">Transport</keyword>
<evidence type="ECO:0000256" key="1">
    <source>
        <dbReference type="PROSITE-ProRule" id="PRU01360"/>
    </source>
</evidence>
<dbReference type="InterPro" id="IPR039426">
    <property type="entry name" value="TonB-dep_rcpt-like"/>
</dbReference>
<comment type="subcellular location">
    <subcellularLocation>
        <location evidence="1">Cell outer membrane</location>
        <topology evidence="1">Multi-pass membrane protein</topology>
    </subcellularLocation>
</comment>
<proteinExistence type="inferred from homology"/>
<dbReference type="PROSITE" id="PS52016">
    <property type="entry name" value="TONB_DEPENDENT_REC_3"/>
    <property type="match status" value="1"/>
</dbReference>
<comment type="similarity">
    <text evidence="1">Belongs to the TonB-dependent receptor family.</text>
</comment>
<dbReference type="Pfam" id="PF07715">
    <property type="entry name" value="Plug"/>
    <property type="match status" value="1"/>
</dbReference>
<keyword evidence="4" id="KW-1185">Reference proteome</keyword>
<dbReference type="Proteomes" id="UP000307140">
    <property type="component" value="Unassembled WGS sequence"/>
</dbReference>
<keyword evidence="1" id="KW-0998">Cell outer membrane</keyword>
<keyword evidence="1" id="KW-1134">Transmembrane beta strand</keyword>
<accession>A0A5S3N396</accession>
<evidence type="ECO:0000259" key="2">
    <source>
        <dbReference type="Pfam" id="PF07715"/>
    </source>
</evidence>
<dbReference type="EMBL" id="VANR01000005">
    <property type="protein sequence ID" value="TMM29537.1"/>
    <property type="molecule type" value="Genomic_DNA"/>
</dbReference>
<dbReference type="Gene3D" id="2.170.130.10">
    <property type="entry name" value="TonB-dependent receptor, plug domain"/>
    <property type="match status" value="1"/>
</dbReference>
<dbReference type="GO" id="GO:0009279">
    <property type="term" value="C:cell outer membrane"/>
    <property type="evidence" value="ECO:0007669"/>
    <property type="project" value="UniProtKB-SubCell"/>
</dbReference>
<organism evidence="3 4">
    <name type="scientific">Polaribacter aestuariivivens</name>
    <dbReference type="NCBI Taxonomy" id="2304626"/>
    <lineage>
        <taxon>Bacteria</taxon>
        <taxon>Pseudomonadati</taxon>
        <taxon>Bacteroidota</taxon>
        <taxon>Flavobacteriia</taxon>
        <taxon>Flavobacteriales</taxon>
        <taxon>Flavobacteriaceae</taxon>
    </lineage>
</organism>
<comment type="caution">
    <text evidence="3">The sequence shown here is derived from an EMBL/GenBank/DDBJ whole genome shotgun (WGS) entry which is preliminary data.</text>
</comment>
<reference evidence="3 4" key="1">
    <citation type="submission" date="2019-05" db="EMBL/GenBank/DDBJ databases">
        <title>Polaribacter aestuariivivens sp. nov., isolated from a tidal flat.</title>
        <authorList>
            <person name="Yoon J.-H."/>
        </authorList>
    </citation>
    <scope>NUCLEOTIDE SEQUENCE [LARGE SCALE GENOMIC DNA]</scope>
    <source>
        <strain evidence="3 4">DBTF-3</strain>
    </source>
</reference>
<dbReference type="RefSeq" id="WP_138536262.1">
    <property type="nucleotide sequence ID" value="NZ_VANR01000005.1"/>
</dbReference>
<feature type="domain" description="TonB-dependent receptor plug" evidence="2">
    <location>
        <begin position="123"/>
        <end position="206"/>
    </location>
</feature>
<name>A0A5S3N396_9FLAO</name>
<keyword evidence="1" id="KW-0812">Transmembrane</keyword>
<dbReference type="SUPFAM" id="SSF56935">
    <property type="entry name" value="Porins"/>
    <property type="match status" value="1"/>
</dbReference>
<sequence length="213" mass="23177">MNLVVMKIFKKIISVLVLFFYLGVSSQEKIDLTVVVKDDTNKPIPGAVILIDDIKQKRVANSKGIFKIKLKKRPNEIAAFSVLHGIKKVKYVGQKNIYMIVGGDKDVKLDIVPSNSNQVGGGAQQFRNIYDYLRGKVAGVNIDTNNRISIRGAGSINGNTQPLLVLNGVQVNETTFGDIVPTTIKSIKILKGPETAVYGIRGANGVIEVKTAL</sequence>
<dbReference type="InterPro" id="IPR037066">
    <property type="entry name" value="Plug_dom_sf"/>
</dbReference>
<evidence type="ECO:0000313" key="4">
    <source>
        <dbReference type="Proteomes" id="UP000307140"/>
    </source>
</evidence>
<gene>
    <name evidence="3" type="ORF">FDT66_10480</name>
</gene>
<dbReference type="AlphaFoldDB" id="A0A5S3N396"/>
<dbReference type="InterPro" id="IPR012910">
    <property type="entry name" value="Plug_dom"/>
</dbReference>
<dbReference type="OrthoDB" id="982809at2"/>
<evidence type="ECO:0000313" key="3">
    <source>
        <dbReference type="EMBL" id="TMM29537.1"/>
    </source>
</evidence>